<evidence type="ECO:0000313" key="2">
    <source>
        <dbReference type="WBParaSite" id="ES5_v2.g14741.t1"/>
    </source>
</evidence>
<dbReference type="Proteomes" id="UP000887579">
    <property type="component" value="Unplaced"/>
</dbReference>
<reference evidence="2" key="1">
    <citation type="submission" date="2022-11" db="UniProtKB">
        <authorList>
            <consortium name="WormBaseParasite"/>
        </authorList>
    </citation>
    <scope>IDENTIFICATION</scope>
</reference>
<protein>
    <submittedName>
        <fullName evidence="2">Uncharacterized protein</fullName>
    </submittedName>
</protein>
<sequence length="184" mass="21715">MKLSFIFIGVFLVLTVGLNAFDLSDIKDIYQSFETTRQCRADEVQKCLFHTWKNYVCVFKDVGVDVKRAGFDTFMAVKCSMNLLINHYTPQNSQEEIYLKLNKGYTKTETLRRGDVGDTNELEKICFVQEMIECFHRHECDIHLHSTILFNVFDTNQKVISQLWHTTAYYVKEKWQQLKDLLFN</sequence>
<organism evidence="1 2">
    <name type="scientific">Panagrolaimus sp. ES5</name>
    <dbReference type="NCBI Taxonomy" id="591445"/>
    <lineage>
        <taxon>Eukaryota</taxon>
        <taxon>Metazoa</taxon>
        <taxon>Ecdysozoa</taxon>
        <taxon>Nematoda</taxon>
        <taxon>Chromadorea</taxon>
        <taxon>Rhabditida</taxon>
        <taxon>Tylenchina</taxon>
        <taxon>Panagrolaimomorpha</taxon>
        <taxon>Panagrolaimoidea</taxon>
        <taxon>Panagrolaimidae</taxon>
        <taxon>Panagrolaimus</taxon>
    </lineage>
</organism>
<evidence type="ECO:0000313" key="1">
    <source>
        <dbReference type="Proteomes" id="UP000887579"/>
    </source>
</evidence>
<dbReference type="WBParaSite" id="ES5_v2.g14741.t1">
    <property type="protein sequence ID" value="ES5_v2.g14741.t1"/>
    <property type="gene ID" value="ES5_v2.g14741"/>
</dbReference>
<accession>A0AC34FBZ2</accession>
<name>A0AC34FBZ2_9BILA</name>
<proteinExistence type="predicted"/>